<dbReference type="Gene3D" id="3.40.630.30">
    <property type="match status" value="1"/>
</dbReference>
<dbReference type="GeneID" id="83182524"/>
<dbReference type="OrthoDB" id="41532at2759"/>
<dbReference type="AlphaFoldDB" id="A0A9W9MAE4"/>
<keyword evidence="3" id="KW-1185">Reference proteome</keyword>
<dbReference type="SUPFAM" id="SSF55729">
    <property type="entry name" value="Acyl-CoA N-acyltransferases (Nat)"/>
    <property type="match status" value="1"/>
</dbReference>
<dbReference type="EMBL" id="JAPQKR010000015">
    <property type="protein sequence ID" value="KAJ5194723.1"/>
    <property type="molecule type" value="Genomic_DNA"/>
</dbReference>
<evidence type="ECO:0000259" key="1">
    <source>
        <dbReference type="Pfam" id="PF00583"/>
    </source>
</evidence>
<name>A0A9W9MAE4_9EURO</name>
<accession>A0A9W9MAE4</accession>
<protein>
    <submittedName>
        <fullName evidence="2">Acyl-CoA N-acyltransferase</fullName>
    </submittedName>
</protein>
<reference evidence="2" key="2">
    <citation type="journal article" date="2023" name="IMA Fungus">
        <title>Comparative genomic study of the Penicillium genus elucidates a diverse pangenome and 15 lateral gene transfer events.</title>
        <authorList>
            <person name="Petersen C."/>
            <person name="Sorensen T."/>
            <person name="Nielsen M.R."/>
            <person name="Sondergaard T.E."/>
            <person name="Sorensen J.L."/>
            <person name="Fitzpatrick D.A."/>
            <person name="Frisvad J.C."/>
            <person name="Nielsen K.L."/>
        </authorList>
    </citation>
    <scope>NUCLEOTIDE SEQUENCE</scope>
    <source>
        <strain evidence="2">IBT 15544</strain>
    </source>
</reference>
<sequence length="101" mass="11640">MGDTAQPTHRPFILRTHSHGVLYYEEFGWDERFEALVSRIATDFIDQLDPASDRCWVAERDEKFLGYIMLVKDRMQQNAAKIRLLLLEPSAWGLSVGRGSV</sequence>
<comment type="caution">
    <text evidence="2">The sequence shown here is derived from an EMBL/GenBank/DDBJ whole genome shotgun (WGS) entry which is preliminary data.</text>
</comment>
<dbReference type="RefSeq" id="XP_058305211.1">
    <property type="nucleotide sequence ID" value="XM_058455223.1"/>
</dbReference>
<dbReference type="CDD" id="cd04301">
    <property type="entry name" value="NAT_SF"/>
    <property type="match status" value="1"/>
</dbReference>
<dbReference type="Pfam" id="PF00583">
    <property type="entry name" value="Acetyltransf_1"/>
    <property type="match status" value="1"/>
</dbReference>
<dbReference type="InterPro" id="IPR000182">
    <property type="entry name" value="GNAT_dom"/>
</dbReference>
<dbReference type="InterPro" id="IPR016181">
    <property type="entry name" value="Acyl_CoA_acyltransferase"/>
</dbReference>
<organism evidence="2 3">
    <name type="scientific">Penicillium cinerascens</name>
    <dbReference type="NCBI Taxonomy" id="70096"/>
    <lineage>
        <taxon>Eukaryota</taxon>
        <taxon>Fungi</taxon>
        <taxon>Dikarya</taxon>
        <taxon>Ascomycota</taxon>
        <taxon>Pezizomycotina</taxon>
        <taxon>Eurotiomycetes</taxon>
        <taxon>Eurotiomycetidae</taxon>
        <taxon>Eurotiales</taxon>
        <taxon>Aspergillaceae</taxon>
        <taxon>Penicillium</taxon>
    </lineage>
</organism>
<reference evidence="2" key="1">
    <citation type="submission" date="2022-12" db="EMBL/GenBank/DDBJ databases">
        <authorList>
            <person name="Petersen C."/>
        </authorList>
    </citation>
    <scope>NUCLEOTIDE SEQUENCE</scope>
    <source>
        <strain evidence="2">IBT 15544</strain>
    </source>
</reference>
<evidence type="ECO:0000313" key="3">
    <source>
        <dbReference type="Proteomes" id="UP001150904"/>
    </source>
</evidence>
<proteinExistence type="predicted"/>
<gene>
    <name evidence="2" type="ORF">N7498_008161</name>
</gene>
<dbReference type="GO" id="GO:0016747">
    <property type="term" value="F:acyltransferase activity, transferring groups other than amino-acyl groups"/>
    <property type="evidence" value="ECO:0007669"/>
    <property type="project" value="InterPro"/>
</dbReference>
<evidence type="ECO:0000313" key="2">
    <source>
        <dbReference type="EMBL" id="KAJ5194723.1"/>
    </source>
</evidence>
<dbReference type="Proteomes" id="UP001150904">
    <property type="component" value="Unassembled WGS sequence"/>
</dbReference>
<feature type="domain" description="N-acetyltransferase" evidence="1">
    <location>
        <begin position="42"/>
        <end position="98"/>
    </location>
</feature>